<evidence type="ECO:0000256" key="8">
    <source>
        <dbReference type="ARBA" id="ARBA00023002"/>
    </source>
</evidence>
<evidence type="ECO:0000256" key="1">
    <source>
        <dbReference type="ARBA" id="ARBA00001971"/>
    </source>
</evidence>
<keyword evidence="7 13" id="KW-1133">Transmembrane helix</keyword>
<keyword evidence="5 13" id="KW-0812">Transmembrane</keyword>
<evidence type="ECO:0000256" key="4">
    <source>
        <dbReference type="ARBA" id="ARBA00022617"/>
    </source>
</evidence>
<dbReference type="GO" id="GO:0004497">
    <property type="term" value="F:monooxygenase activity"/>
    <property type="evidence" value="ECO:0007669"/>
    <property type="project" value="UniProtKB-KW"/>
</dbReference>
<dbReference type="GO" id="GO:0016020">
    <property type="term" value="C:membrane"/>
    <property type="evidence" value="ECO:0007669"/>
    <property type="project" value="UniProtKB-SubCell"/>
</dbReference>
<dbReference type="Gene3D" id="1.10.630.10">
    <property type="entry name" value="Cytochrome P450"/>
    <property type="match status" value="2"/>
</dbReference>
<dbReference type="InterPro" id="IPR001128">
    <property type="entry name" value="Cyt_P450"/>
</dbReference>
<comment type="cofactor">
    <cofactor evidence="1 12">
        <name>heme</name>
        <dbReference type="ChEBI" id="CHEBI:30413"/>
    </cofactor>
</comment>
<dbReference type="Pfam" id="PF00067">
    <property type="entry name" value="p450"/>
    <property type="match status" value="2"/>
</dbReference>
<evidence type="ECO:0000256" key="13">
    <source>
        <dbReference type="SAM" id="Phobius"/>
    </source>
</evidence>
<dbReference type="CDD" id="cd20642">
    <property type="entry name" value="CYP72"/>
    <property type="match status" value="1"/>
</dbReference>
<dbReference type="PANTHER" id="PTHR24282:SF255">
    <property type="entry name" value="CYTOCHROME P450 72A11-RELATED"/>
    <property type="match status" value="1"/>
</dbReference>
<dbReference type="EMBL" id="QGKY02001925">
    <property type="protein sequence ID" value="KAF2545086.1"/>
    <property type="molecule type" value="Genomic_DNA"/>
</dbReference>
<feature type="transmembrane region" description="Helical" evidence="13">
    <location>
        <begin position="6"/>
        <end position="30"/>
    </location>
</feature>
<comment type="caution">
    <text evidence="14">The sequence shown here is derived from an EMBL/GenBank/DDBJ whole genome shotgun (WGS) entry which is preliminary data.</text>
</comment>
<sequence length="584" mass="66370">METSAASVTVSVAIVAVLWWVWRTLNWVWFKPKMLESYLRRQGLSGSPYTPLVGDVRRDYKMSMEARSKPIKITDDIVPRVVPFPSHMLKTHGKTFFTWRGPIPTITITDPEQIKEVFNKIYDFQKPHSFPLSRLIATGLFSYDGDKWAKHRRIINPAFHLEKIKNMVPAFHQSCSEVVGKWDKLVSEKGSSCEVDVWPGLVNMTADVISRTAFGSSYKEGQRIFELQAELAQLLTQAFRRIFIPGYSEVVGEWDKLVSEKGLSCEVDVWPGLVSMTADVISRTAFGSSYKEGQRIFELQAELAQLIIQAFRKHIIPGYRYLPTKENRMIKAKAREVHAILRGIVNKRLRAREAGEAPSDDLLGILLESNMGQAKGNGMSNEDVIEECKLFYFAGQETTSVLLVWTMVLLSQHQDWQAKAREEVKQVFGDKVPDTDGLNQLKVMTMILYEVLRLYPPVTQVSRAIHKEMKLGDLTLPGGVQISLPILLVQRDTELWGDDAGEFKPERFREGLSKATKSQVSFFPFAWGPRICIGQNFALLEAKMAMALILQRFSFELSPSYVHAPYTVITIHPQFGAHFILHKL</sequence>
<keyword evidence="10" id="KW-0503">Monooxygenase</keyword>
<evidence type="ECO:0000256" key="10">
    <source>
        <dbReference type="ARBA" id="ARBA00023033"/>
    </source>
</evidence>
<evidence type="ECO:0000313" key="14">
    <source>
        <dbReference type="EMBL" id="KAF2545086.1"/>
    </source>
</evidence>
<keyword evidence="4 12" id="KW-0349">Heme</keyword>
<reference evidence="14" key="1">
    <citation type="submission" date="2019-12" db="EMBL/GenBank/DDBJ databases">
        <title>Genome sequencing and annotation of Brassica cretica.</title>
        <authorList>
            <person name="Studholme D.J."/>
            <person name="Sarris P.F."/>
        </authorList>
    </citation>
    <scope>NUCLEOTIDE SEQUENCE</scope>
    <source>
        <strain evidence="14">PFS-102/07</strain>
        <tissue evidence="14">Leaf</tissue>
    </source>
</reference>
<dbReference type="FunFam" id="1.10.630.10:FF:000029">
    <property type="entry name" value="Cytochrome P450 734A1"/>
    <property type="match status" value="1"/>
</dbReference>
<comment type="similarity">
    <text evidence="3">Belongs to the cytochrome P450 family.</text>
</comment>
<evidence type="ECO:0000256" key="11">
    <source>
        <dbReference type="ARBA" id="ARBA00023136"/>
    </source>
</evidence>
<keyword evidence="9 12" id="KW-0408">Iron</keyword>
<dbReference type="GO" id="GO:0005506">
    <property type="term" value="F:iron ion binding"/>
    <property type="evidence" value="ECO:0007669"/>
    <property type="project" value="InterPro"/>
</dbReference>
<comment type="subcellular location">
    <subcellularLocation>
        <location evidence="2">Membrane</location>
        <topology evidence="2">Single-pass membrane protein</topology>
    </subcellularLocation>
</comment>
<organism evidence="14">
    <name type="scientific">Brassica cretica</name>
    <name type="common">Mustard</name>
    <dbReference type="NCBI Taxonomy" id="69181"/>
    <lineage>
        <taxon>Eukaryota</taxon>
        <taxon>Viridiplantae</taxon>
        <taxon>Streptophyta</taxon>
        <taxon>Embryophyta</taxon>
        <taxon>Tracheophyta</taxon>
        <taxon>Spermatophyta</taxon>
        <taxon>Magnoliopsida</taxon>
        <taxon>eudicotyledons</taxon>
        <taxon>Gunneridae</taxon>
        <taxon>Pentapetalae</taxon>
        <taxon>rosids</taxon>
        <taxon>malvids</taxon>
        <taxon>Brassicales</taxon>
        <taxon>Brassicaceae</taxon>
        <taxon>Brassiceae</taxon>
        <taxon>Brassica</taxon>
    </lineage>
</organism>
<dbReference type="SUPFAM" id="SSF48264">
    <property type="entry name" value="Cytochrome P450"/>
    <property type="match status" value="2"/>
</dbReference>
<dbReference type="GO" id="GO:0016705">
    <property type="term" value="F:oxidoreductase activity, acting on paired donors, with incorporation or reduction of molecular oxygen"/>
    <property type="evidence" value="ECO:0007669"/>
    <property type="project" value="InterPro"/>
</dbReference>
<dbReference type="GO" id="GO:0020037">
    <property type="term" value="F:heme binding"/>
    <property type="evidence" value="ECO:0007669"/>
    <property type="project" value="InterPro"/>
</dbReference>
<keyword evidence="11 13" id="KW-0472">Membrane</keyword>
<name>A0A8S9GL81_BRACR</name>
<evidence type="ECO:0008006" key="15">
    <source>
        <dbReference type="Google" id="ProtNLM"/>
    </source>
</evidence>
<feature type="binding site" description="axial binding residue" evidence="12">
    <location>
        <position position="532"/>
    </location>
    <ligand>
        <name>heme</name>
        <dbReference type="ChEBI" id="CHEBI:30413"/>
    </ligand>
    <ligandPart>
        <name>Fe</name>
        <dbReference type="ChEBI" id="CHEBI:18248"/>
    </ligandPart>
</feature>
<dbReference type="InterPro" id="IPR036396">
    <property type="entry name" value="Cyt_P450_sf"/>
</dbReference>
<keyword evidence="6 12" id="KW-0479">Metal-binding</keyword>
<dbReference type="AlphaFoldDB" id="A0A8S9GL81"/>
<evidence type="ECO:0000256" key="12">
    <source>
        <dbReference type="PIRSR" id="PIRSR602401-1"/>
    </source>
</evidence>
<evidence type="ECO:0000256" key="7">
    <source>
        <dbReference type="ARBA" id="ARBA00022989"/>
    </source>
</evidence>
<evidence type="ECO:0000256" key="9">
    <source>
        <dbReference type="ARBA" id="ARBA00023004"/>
    </source>
</evidence>
<protein>
    <recommendedName>
        <fullName evidence="15">Cytochrome P450</fullName>
    </recommendedName>
</protein>
<keyword evidence="8" id="KW-0560">Oxidoreductase</keyword>
<evidence type="ECO:0000256" key="3">
    <source>
        <dbReference type="ARBA" id="ARBA00010617"/>
    </source>
</evidence>
<evidence type="ECO:0000256" key="5">
    <source>
        <dbReference type="ARBA" id="ARBA00022692"/>
    </source>
</evidence>
<dbReference type="PRINTS" id="PR00463">
    <property type="entry name" value="EP450I"/>
</dbReference>
<evidence type="ECO:0000256" key="2">
    <source>
        <dbReference type="ARBA" id="ARBA00004167"/>
    </source>
</evidence>
<dbReference type="InterPro" id="IPR050665">
    <property type="entry name" value="Cytochrome_P450_Monooxygen"/>
</dbReference>
<dbReference type="PRINTS" id="PR00385">
    <property type="entry name" value="P450"/>
</dbReference>
<evidence type="ECO:0000256" key="6">
    <source>
        <dbReference type="ARBA" id="ARBA00022723"/>
    </source>
</evidence>
<gene>
    <name evidence="14" type="ORF">F2Q70_00023415</name>
</gene>
<accession>A0A8S9GL81</accession>
<dbReference type="PANTHER" id="PTHR24282">
    <property type="entry name" value="CYTOCHROME P450 FAMILY MEMBER"/>
    <property type="match status" value="1"/>
</dbReference>
<dbReference type="InterPro" id="IPR002401">
    <property type="entry name" value="Cyt_P450_E_grp-I"/>
</dbReference>
<proteinExistence type="inferred from homology"/>